<proteinExistence type="inferred from homology"/>
<dbReference type="PANTHER" id="PTHR23321:SF26">
    <property type="entry name" value="SMALL RIBOSOMAL SUBUNIT PROTEIN US15M"/>
    <property type="match status" value="1"/>
</dbReference>
<protein>
    <submittedName>
        <fullName evidence="5">Ribosomal protein</fullName>
    </submittedName>
</protein>
<reference evidence="5 6" key="1">
    <citation type="journal article" date="2011" name="Proc. Natl. Acad. Sci. U.S.A.">
        <title>Genome and transcriptome analyses of the mountain pine beetle-fungal symbiont Grosmannia clavigera, a lodgepole pine pathogen.</title>
        <authorList>
            <person name="DiGuistini S."/>
            <person name="Wang Y."/>
            <person name="Liao N.Y."/>
            <person name="Taylor G."/>
            <person name="Tanguay P."/>
            <person name="Feau N."/>
            <person name="Henrissat B."/>
            <person name="Chan S.K."/>
            <person name="Hesse-Orce U."/>
            <person name="Alamouti S.M."/>
            <person name="Tsui C.K.M."/>
            <person name="Docking R.T."/>
            <person name="Levasseur A."/>
            <person name="Haridas S."/>
            <person name="Robertson G."/>
            <person name="Birol I."/>
            <person name="Holt R.A."/>
            <person name="Marra M.A."/>
            <person name="Hamelin R.C."/>
            <person name="Hirst M."/>
            <person name="Jones S.J.M."/>
            <person name="Bohlmann J."/>
            <person name="Breuil C."/>
        </authorList>
    </citation>
    <scope>NUCLEOTIDE SEQUENCE [LARGE SCALE GENOMIC DNA]</scope>
    <source>
        <strain evidence="6">kw1407 / UAMH 11150</strain>
    </source>
</reference>
<dbReference type="GeneID" id="25976614"/>
<evidence type="ECO:0000256" key="1">
    <source>
        <dbReference type="ARBA" id="ARBA00008434"/>
    </source>
</evidence>
<dbReference type="Proteomes" id="UP000007796">
    <property type="component" value="Unassembled WGS sequence"/>
</dbReference>
<dbReference type="InterPro" id="IPR005290">
    <property type="entry name" value="Ribosomal_uS15_bac-type"/>
</dbReference>
<dbReference type="Pfam" id="PF00312">
    <property type="entry name" value="Ribosomal_S15"/>
    <property type="match status" value="1"/>
</dbReference>
<keyword evidence="2 5" id="KW-0689">Ribosomal protein</keyword>
<feature type="region of interest" description="Disordered" evidence="4">
    <location>
        <begin position="92"/>
        <end position="121"/>
    </location>
</feature>
<dbReference type="FunCoup" id="F0XA74">
    <property type="interactions" value="203"/>
</dbReference>
<dbReference type="GO" id="GO:0005840">
    <property type="term" value="C:ribosome"/>
    <property type="evidence" value="ECO:0007669"/>
    <property type="project" value="UniProtKB-KW"/>
</dbReference>
<evidence type="ECO:0000256" key="3">
    <source>
        <dbReference type="ARBA" id="ARBA00023274"/>
    </source>
</evidence>
<dbReference type="InterPro" id="IPR009068">
    <property type="entry name" value="uS15_NS1_RNA-bd_sf"/>
</dbReference>
<evidence type="ECO:0000313" key="5">
    <source>
        <dbReference type="EMBL" id="EFX05437.1"/>
    </source>
</evidence>
<dbReference type="InParanoid" id="F0XA74"/>
<dbReference type="GO" id="GO:0006412">
    <property type="term" value="P:translation"/>
    <property type="evidence" value="ECO:0007669"/>
    <property type="project" value="InterPro"/>
</dbReference>
<dbReference type="SUPFAM" id="SSF47060">
    <property type="entry name" value="S15/NS1 RNA-binding domain"/>
    <property type="match status" value="1"/>
</dbReference>
<sequence>MAPRISCPQGLAVLNLCLRPAARRPTPSLQPLIQTANLSQKEKKRMMKQEPYRWAQIQARKAAKVERQQEIQGARDAAWGSPVHGIPTTFVESFDSAGQRPVSTPPKPKAGEVPEEPRALPTSPEILNHQLSRTELDEAIAMAYQLSKPLGNANRIVVDAVSEAQELREHEERHEKAVIALQRITSLDNASSKGIRHANIRRCIESFGRHNTDNVLRPKPRAPGLPPREHLQRGGPDTGSPEVQIAILTAKIRVLARAFEGRKGNNDKFNRRNLRLLCHRRQKLMKYLERKERGSERWTSLIETLGLSPATWKEQISV</sequence>
<dbReference type="STRING" id="655863.F0XA74"/>
<dbReference type="eggNOG" id="KOG2815">
    <property type="taxonomic scope" value="Eukaryota"/>
</dbReference>
<dbReference type="InterPro" id="IPR000589">
    <property type="entry name" value="Ribosomal_uS15"/>
</dbReference>
<keyword evidence="6" id="KW-1185">Reference proteome</keyword>
<dbReference type="GO" id="GO:0005737">
    <property type="term" value="C:cytoplasm"/>
    <property type="evidence" value="ECO:0007669"/>
    <property type="project" value="UniProtKB-ARBA"/>
</dbReference>
<feature type="region of interest" description="Disordered" evidence="4">
    <location>
        <begin position="211"/>
        <end position="240"/>
    </location>
</feature>
<organism evidence="6">
    <name type="scientific">Grosmannia clavigera (strain kw1407 / UAMH 11150)</name>
    <name type="common">Blue stain fungus</name>
    <name type="synonym">Graphiocladiella clavigera</name>
    <dbReference type="NCBI Taxonomy" id="655863"/>
    <lineage>
        <taxon>Eukaryota</taxon>
        <taxon>Fungi</taxon>
        <taxon>Dikarya</taxon>
        <taxon>Ascomycota</taxon>
        <taxon>Pezizomycotina</taxon>
        <taxon>Sordariomycetes</taxon>
        <taxon>Sordariomycetidae</taxon>
        <taxon>Ophiostomatales</taxon>
        <taxon>Ophiostomataceae</taxon>
        <taxon>Leptographium</taxon>
    </lineage>
</organism>
<dbReference type="HOGENOM" id="CLU_078264_0_0_1"/>
<dbReference type="GO" id="GO:1990904">
    <property type="term" value="C:ribonucleoprotein complex"/>
    <property type="evidence" value="ECO:0007669"/>
    <property type="project" value="UniProtKB-KW"/>
</dbReference>
<accession>F0XA74</accession>
<dbReference type="CDD" id="cd00353">
    <property type="entry name" value="Ribosomal_S15p_S13e"/>
    <property type="match status" value="1"/>
</dbReference>
<comment type="similarity">
    <text evidence="1">Belongs to the universal ribosomal protein uS15 family.</text>
</comment>
<dbReference type="PANTHER" id="PTHR23321">
    <property type="entry name" value="RIBOSOMAL PROTEIN S15, BACTERIAL AND ORGANELLAR"/>
    <property type="match status" value="1"/>
</dbReference>
<dbReference type="OrthoDB" id="441444at2759"/>
<evidence type="ECO:0000256" key="4">
    <source>
        <dbReference type="SAM" id="MobiDB-lite"/>
    </source>
</evidence>
<evidence type="ECO:0000313" key="6">
    <source>
        <dbReference type="Proteomes" id="UP000007796"/>
    </source>
</evidence>
<dbReference type="RefSeq" id="XP_014174919.1">
    <property type="nucleotide sequence ID" value="XM_014319444.1"/>
</dbReference>
<dbReference type="GO" id="GO:0003735">
    <property type="term" value="F:structural constituent of ribosome"/>
    <property type="evidence" value="ECO:0007669"/>
    <property type="project" value="InterPro"/>
</dbReference>
<evidence type="ECO:0000256" key="2">
    <source>
        <dbReference type="ARBA" id="ARBA00022980"/>
    </source>
</evidence>
<keyword evidence="3" id="KW-0687">Ribonucleoprotein</keyword>
<dbReference type="AlphaFoldDB" id="F0XA74"/>
<dbReference type="SMART" id="SM01387">
    <property type="entry name" value="Ribosomal_S15"/>
    <property type="match status" value="1"/>
</dbReference>
<feature type="compositionally biased region" description="Basic and acidic residues" evidence="4">
    <location>
        <begin position="109"/>
        <end position="118"/>
    </location>
</feature>
<gene>
    <name evidence="5" type="ORF">CMQ_3506</name>
</gene>
<dbReference type="Gene3D" id="1.10.287.10">
    <property type="entry name" value="S15/NS1, RNA-binding"/>
    <property type="match status" value="1"/>
</dbReference>
<name>F0XA74_GROCL</name>
<dbReference type="EMBL" id="GL629735">
    <property type="protein sequence ID" value="EFX05437.1"/>
    <property type="molecule type" value="Genomic_DNA"/>
</dbReference>